<evidence type="ECO:0000256" key="2">
    <source>
        <dbReference type="PROSITE-ProRule" id="PRU00076"/>
    </source>
</evidence>
<feature type="domain" description="Laminin G" evidence="6">
    <location>
        <begin position="25"/>
        <end position="220"/>
    </location>
</feature>
<evidence type="ECO:0000313" key="9">
    <source>
        <dbReference type="Proteomes" id="UP001303046"/>
    </source>
</evidence>
<dbReference type="Proteomes" id="UP001303046">
    <property type="component" value="Unassembled WGS sequence"/>
</dbReference>
<feature type="compositionally biased region" description="Low complexity" evidence="4">
    <location>
        <begin position="1349"/>
        <end position="1364"/>
    </location>
</feature>
<dbReference type="Pfam" id="PF02210">
    <property type="entry name" value="Laminin_G_2"/>
    <property type="match status" value="6"/>
</dbReference>
<dbReference type="Gene3D" id="2.10.25.10">
    <property type="entry name" value="Laminin"/>
    <property type="match status" value="3"/>
</dbReference>
<evidence type="ECO:0000256" key="1">
    <source>
        <dbReference type="ARBA" id="ARBA00023157"/>
    </source>
</evidence>
<feature type="domain" description="EGF-like" evidence="7">
    <location>
        <begin position="216"/>
        <end position="261"/>
    </location>
</feature>
<organism evidence="8 9">
    <name type="scientific">Necator americanus</name>
    <name type="common">Human hookworm</name>
    <dbReference type="NCBI Taxonomy" id="51031"/>
    <lineage>
        <taxon>Eukaryota</taxon>
        <taxon>Metazoa</taxon>
        <taxon>Ecdysozoa</taxon>
        <taxon>Nematoda</taxon>
        <taxon>Chromadorea</taxon>
        <taxon>Rhabditida</taxon>
        <taxon>Rhabditina</taxon>
        <taxon>Rhabditomorpha</taxon>
        <taxon>Strongyloidea</taxon>
        <taxon>Ancylostomatidae</taxon>
        <taxon>Bunostominae</taxon>
        <taxon>Necator</taxon>
    </lineage>
</organism>
<keyword evidence="1 3" id="KW-1015">Disulfide bond</keyword>
<name>A0ABR1E7H8_NECAM</name>
<evidence type="ECO:0000256" key="5">
    <source>
        <dbReference type="SAM" id="Phobius"/>
    </source>
</evidence>
<feature type="domain" description="Laminin G" evidence="6">
    <location>
        <begin position="867"/>
        <end position="1040"/>
    </location>
</feature>
<accession>A0ABR1E7H8</accession>
<dbReference type="EMBL" id="JAVFWL010000005">
    <property type="protein sequence ID" value="KAK6758601.1"/>
    <property type="molecule type" value="Genomic_DNA"/>
</dbReference>
<keyword evidence="5" id="KW-0812">Transmembrane</keyword>
<dbReference type="InterPro" id="IPR000742">
    <property type="entry name" value="EGF"/>
</dbReference>
<evidence type="ECO:0000256" key="3">
    <source>
        <dbReference type="PROSITE-ProRule" id="PRU00122"/>
    </source>
</evidence>
<dbReference type="InterPro" id="IPR001791">
    <property type="entry name" value="Laminin_G"/>
</dbReference>
<evidence type="ECO:0000313" key="8">
    <source>
        <dbReference type="EMBL" id="KAK6758601.1"/>
    </source>
</evidence>
<keyword evidence="5" id="KW-0472">Membrane</keyword>
<sequence length="1718" mass="189651">MMIYHDTGGLVALIFTLIDVGPVAGIILSGAPNSYARYPKWAHSFENSLSFEFKTKQSHGLLLYTDDGGVNGNFYSISISDGRVQLDFRLGDNANDFGSRRVVNTIRIEEIRVDDDRWHSLALFQSWENVKMELDASLVFKILNQRSFIFGNILKNSDVFVGGVPQDTHLLPVMSSPLRRYARHLAGNIRNLIYRLYPQGVTSPQLLDIHGARQNEDDYCRQTGFTSREQFVCYNGGRCYSTNEGPKCDCSLSDYEGKHCDVEKMDSELTFSGQEWVGYDVSDSSAGPLKTKTENFSLSFKTVHGSAMIFYGGDEKSYIQLHLDEGALIASSKFAGSAPRLVRIFNELPRARFDDDSWHTVSMQRTLQMLTLTVDGRKDEIRQYAPELDWIGHSFAYLGSVPLERHVAGVTKSAFRGCMKQVKYDADAQRILFVTLADQGFGGSIIKTGGELSFSCKSPTQPPDVLSFQTGTSYLALPKWGALASGSLSFHFRTTEKDGLILFHGNMGREKTDYIAFELIDGHLHMIINLGSGAVRLQTTARRVADGNGWHSLHLERIGRTGSVIVDSMKTDFNTPGVSSNLIVDDPIYLGWVPNASMSFPSTIWSISLRKGFVGCIKNLRVNGISARIASVFERSNATGISIGCPPAPAENPCAKNPCHNFGRCEVFQNTFTCDCAETNKEGPTCNLEPTIVEMNGEHFLYILPYTLESEAEMIEIRFKTDYSRGILLSTKSNSSPDNQLLVFLNGSSLGVLLRHSSGEHIFRWGKGISDNRWHFMRLKRRGEKVLLYLDGKWEQNNYLPSSIALKIDEISGGVGFRGANDSLTEPFRGSVSRMMFNGIDLLERLKKDGKMSKEGKGQRNIKPKQSSVSFTNKTGYAVLSHRMASSLTGSLRVSFKFQTLIRNALLFASYSAEKNTSFLIEIVKTRIRVTFKTGDRQLVMESPVLANHQHLSDMRWHTLLFYKEERSALHMLLVDNTTVVADSDLVPQLYSVVTIGGAPPSAPLFRSGFRGCLASFRINDKAIDIFDDSDMKKEVVRGCPGPLARCSPGACSNRGRCIQQWNSIRCDCTLTAHAGDRCQDAATTASFSAPSTIFFEYPPGERPSTSRDYMLFAFRTSRASGVLLSIDCAVDQDYFTVYLEEGFLQVKYNLGSREHHFGHFAHKVNDNKKHTIRIYRNESNVTMQIDGRPPIRYRPKGNDELVTLNMQWRVSLGAALNSRHMETGSKSRTRRRKSIKIIDPFDGEISGVNYNGLMILDLHAQGSPRVHSVGDVVNTHIAKPVEAQEEDMMQDFIENPSEALIESIGPGCLSLEEQENCFVEPEETGFFTPILPSAATAPRRAVHTKGESTTTTQPITSTVTTTTTTARTTTTTVTSITTSTTTTTTEKFTTMATTTPTEPPRIIYLSDYDADYEVSTEMTRQTPVTKPLEQTTVHTKPVTVLPRPYESVREAAKQNPDYLGDSIWASVDLLPEPMVTGPAWRTHKNRNSTRSTTTTAPATSTTKTVTKTMNVTPKVPILKTTKTTTAVTAIATTTSSFAEKSTAATTFSTFLSATTAKLAKPRTTPSFTVYPVRPTTPMGDLITTTIKASEAADFPRTALISIASVSVIMVIAVVVFCVFRCRQNPPPGDHYPMACNGKSQQGYTSIAPELSPPLGVDHATQPLLGRPTPQMNGNGYQSMKGAIITNGNGMNGHAKNGIGGGGGGGGGGKKDFKEWYV</sequence>
<dbReference type="CDD" id="cd00110">
    <property type="entry name" value="LamG"/>
    <property type="match status" value="6"/>
</dbReference>
<proteinExistence type="predicted"/>
<comment type="caution">
    <text evidence="8">The sequence shown here is derived from an EMBL/GenBank/DDBJ whole genome shotgun (WGS) entry which is preliminary data.</text>
</comment>
<evidence type="ECO:0000259" key="6">
    <source>
        <dbReference type="PROSITE" id="PS50025"/>
    </source>
</evidence>
<feature type="region of interest" description="Disordered" evidence="4">
    <location>
        <begin position="1344"/>
        <end position="1364"/>
    </location>
</feature>
<feature type="domain" description="EGF-like" evidence="7">
    <location>
        <begin position="1043"/>
        <end position="1080"/>
    </location>
</feature>
<evidence type="ECO:0008006" key="10">
    <source>
        <dbReference type="Google" id="ProtNLM"/>
    </source>
</evidence>
<dbReference type="InterPro" id="IPR013320">
    <property type="entry name" value="ConA-like_dom_sf"/>
</dbReference>
<gene>
    <name evidence="8" type="primary">Necator_chrV.g20850</name>
    <name evidence="8" type="ORF">RB195_016057</name>
</gene>
<dbReference type="PANTHER" id="PTHR15036:SF89">
    <property type="entry name" value="NEUREXIN 1, ISOFORM F"/>
    <property type="match status" value="1"/>
</dbReference>
<feature type="domain" description="EGF-like" evidence="7">
    <location>
        <begin position="650"/>
        <end position="687"/>
    </location>
</feature>
<feature type="transmembrane region" description="Helical" evidence="5">
    <location>
        <begin position="1599"/>
        <end position="1620"/>
    </location>
</feature>
<dbReference type="PANTHER" id="PTHR15036">
    <property type="entry name" value="PIKACHURIN-LIKE PROTEIN"/>
    <property type="match status" value="1"/>
</dbReference>
<dbReference type="InterPro" id="IPR050372">
    <property type="entry name" value="Neurexin-related_CASP"/>
</dbReference>
<feature type="domain" description="Laminin G" evidence="6">
    <location>
        <begin position="464"/>
        <end position="645"/>
    </location>
</feature>
<dbReference type="PROSITE" id="PS50025">
    <property type="entry name" value="LAM_G_DOMAIN"/>
    <property type="match status" value="5"/>
</dbReference>
<dbReference type="SMART" id="SM00181">
    <property type="entry name" value="EGF"/>
    <property type="match status" value="3"/>
</dbReference>
<feature type="region of interest" description="Disordered" evidence="4">
    <location>
        <begin position="1477"/>
        <end position="1501"/>
    </location>
</feature>
<feature type="domain" description="Laminin G" evidence="6">
    <location>
        <begin position="1085"/>
        <end position="1309"/>
    </location>
</feature>
<dbReference type="PROSITE" id="PS50026">
    <property type="entry name" value="EGF_3"/>
    <property type="match status" value="3"/>
</dbReference>
<dbReference type="Gene3D" id="2.60.120.200">
    <property type="match status" value="6"/>
</dbReference>
<dbReference type="CDD" id="cd00054">
    <property type="entry name" value="EGF_CA"/>
    <property type="match status" value="2"/>
</dbReference>
<feature type="disulfide bond" evidence="3">
    <location>
        <begin position="1013"/>
        <end position="1040"/>
    </location>
</feature>
<keyword evidence="2" id="KW-0245">EGF-like domain</keyword>
<protein>
    <recommendedName>
        <fullName evidence="10">Laminin G domain protein</fullName>
    </recommendedName>
</protein>
<feature type="compositionally biased region" description="Low complexity" evidence="4">
    <location>
        <begin position="1489"/>
        <end position="1501"/>
    </location>
</feature>
<comment type="caution">
    <text evidence="2">Lacks conserved residue(s) required for the propagation of feature annotation.</text>
</comment>
<keyword evidence="9" id="KW-1185">Reference proteome</keyword>
<dbReference type="SUPFAM" id="SSF49899">
    <property type="entry name" value="Concanavalin A-like lectins/glucanases"/>
    <property type="match status" value="6"/>
</dbReference>
<feature type="domain" description="Laminin G" evidence="6">
    <location>
        <begin position="266"/>
        <end position="456"/>
    </location>
</feature>
<dbReference type="Pfam" id="PF00008">
    <property type="entry name" value="EGF"/>
    <property type="match status" value="1"/>
</dbReference>
<dbReference type="SMART" id="SM00282">
    <property type="entry name" value="LamG"/>
    <property type="match status" value="6"/>
</dbReference>
<evidence type="ECO:0000256" key="4">
    <source>
        <dbReference type="SAM" id="MobiDB-lite"/>
    </source>
</evidence>
<evidence type="ECO:0000259" key="7">
    <source>
        <dbReference type="PROSITE" id="PS50026"/>
    </source>
</evidence>
<reference evidence="8 9" key="1">
    <citation type="submission" date="2023-08" db="EMBL/GenBank/DDBJ databases">
        <title>A Necator americanus chromosomal reference genome.</title>
        <authorList>
            <person name="Ilik V."/>
            <person name="Petrzelkova K.J."/>
            <person name="Pardy F."/>
            <person name="Fuh T."/>
            <person name="Niatou-Singa F.S."/>
            <person name="Gouil Q."/>
            <person name="Baker L."/>
            <person name="Ritchie M.E."/>
            <person name="Jex A.R."/>
            <person name="Gazzola D."/>
            <person name="Li H."/>
            <person name="Toshio Fujiwara R."/>
            <person name="Zhan B."/>
            <person name="Aroian R.V."/>
            <person name="Pafco B."/>
            <person name="Schwarz E.M."/>
        </authorList>
    </citation>
    <scope>NUCLEOTIDE SEQUENCE [LARGE SCALE GENOMIC DNA]</scope>
    <source>
        <strain evidence="8 9">Aroian</strain>
        <tissue evidence="8">Whole animal</tissue>
    </source>
</reference>
<keyword evidence="5" id="KW-1133">Transmembrane helix</keyword>